<sequence length="187" mass="21291">MSFKEEAERLQADTEGRKTEKERKLPEIKTVGRKDLTGSARVMRRLPFQEGGGLVAEAEPKKLKTEIAGGKDSADPTLEAQRICFKKQGEGLKADMERMKVDAENLNNEVKKVAQVWERERMGIATLFAEFNAREKARDEKLKAGLDRLLDEMEQLRSGTHRKLKQNDPKIVEGVRAEAEKVGQERW</sequence>
<feature type="region of interest" description="Disordered" evidence="2">
    <location>
        <begin position="1"/>
        <end position="26"/>
    </location>
</feature>
<dbReference type="EMBL" id="ML119308">
    <property type="protein sequence ID" value="RPB06504.1"/>
    <property type="molecule type" value="Genomic_DNA"/>
</dbReference>
<evidence type="ECO:0000313" key="4">
    <source>
        <dbReference type="Proteomes" id="UP000277580"/>
    </source>
</evidence>
<dbReference type="AlphaFoldDB" id="A0A3N4K7J9"/>
<keyword evidence="1" id="KW-0175">Coiled coil</keyword>
<evidence type="ECO:0008006" key="5">
    <source>
        <dbReference type="Google" id="ProtNLM"/>
    </source>
</evidence>
<proteinExistence type="predicted"/>
<dbReference type="Proteomes" id="UP000277580">
    <property type="component" value="Unassembled WGS sequence"/>
</dbReference>
<protein>
    <recommendedName>
        <fullName evidence="5">RAB6-interacting golgin</fullName>
    </recommendedName>
</protein>
<name>A0A3N4K7J9_9PEZI</name>
<evidence type="ECO:0000313" key="3">
    <source>
        <dbReference type="EMBL" id="RPB06504.1"/>
    </source>
</evidence>
<feature type="coiled-coil region" evidence="1">
    <location>
        <begin position="89"/>
        <end position="120"/>
    </location>
</feature>
<evidence type="ECO:0000256" key="2">
    <source>
        <dbReference type="SAM" id="MobiDB-lite"/>
    </source>
</evidence>
<keyword evidence="4" id="KW-1185">Reference proteome</keyword>
<gene>
    <name evidence="3" type="ORF">P167DRAFT_540750</name>
</gene>
<reference evidence="3 4" key="1">
    <citation type="journal article" date="2018" name="Nat. Ecol. Evol.">
        <title>Pezizomycetes genomes reveal the molecular basis of ectomycorrhizal truffle lifestyle.</title>
        <authorList>
            <person name="Murat C."/>
            <person name="Payen T."/>
            <person name="Noel B."/>
            <person name="Kuo A."/>
            <person name="Morin E."/>
            <person name="Chen J."/>
            <person name="Kohler A."/>
            <person name="Krizsan K."/>
            <person name="Balestrini R."/>
            <person name="Da Silva C."/>
            <person name="Montanini B."/>
            <person name="Hainaut M."/>
            <person name="Levati E."/>
            <person name="Barry K.W."/>
            <person name="Belfiori B."/>
            <person name="Cichocki N."/>
            <person name="Clum A."/>
            <person name="Dockter R.B."/>
            <person name="Fauchery L."/>
            <person name="Guy J."/>
            <person name="Iotti M."/>
            <person name="Le Tacon F."/>
            <person name="Lindquist E.A."/>
            <person name="Lipzen A."/>
            <person name="Malagnac F."/>
            <person name="Mello A."/>
            <person name="Molinier V."/>
            <person name="Miyauchi S."/>
            <person name="Poulain J."/>
            <person name="Riccioni C."/>
            <person name="Rubini A."/>
            <person name="Sitrit Y."/>
            <person name="Splivallo R."/>
            <person name="Traeger S."/>
            <person name="Wang M."/>
            <person name="Zifcakova L."/>
            <person name="Wipf D."/>
            <person name="Zambonelli A."/>
            <person name="Paolocci F."/>
            <person name="Nowrousian M."/>
            <person name="Ottonello S."/>
            <person name="Baldrian P."/>
            <person name="Spatafora J.W."/>
            <person name="Henrissat B."/>
            <person name="Nagy L.G."/>
            <person name="Aury J.M."/>
            <person name="Wincker P."/>
            <person name="Grigoriev I.V."/>
            <person name="Bonfante P."/>
            <person name="Martin F.M."/>
        </authorList>
    </citation>
    <scope>NUCLEOTIDE SEQUENCE [LARGE SCALE GENOMIC DNA]</scope>
    <source>
        <strain evidence="3 4">CCBAS932</strain>
    </source>
</reference>
<accession>A0A3N4K7J9</accession>
<evidence type="ECO:0000256" key="1">
    <source>
        <dbReference type="SAM" id="Coils"/>
    </source>
</evidence>
<dbReference type="InParanoid" id="A0A3N4K7J9"/>
<organism evidence="3 4">
    <name type="scientific">Morchella conica CCBAS932</name>
    <dbReference type="NCBI Taxonomy" id="1392247"/>
    <lineage>
        <taxon>Eukaryota</taxon>
        <taxon>Fungi</taxon>
        <taxon>Dikarya</taxon>
        <taxon>Ascomycota</taxon>
        <taxon>Pezizomycotina</taxon>
        <taxon>Pezizomycetes</taxon>
        <taxon>Pezizales</taxon>
        <taxon>Morchellaceae</taxon>
        <taxon>Morchella</taxon>
    </lineage>
</organism>